<protein>
    <submittedName>
        <fullName evidence="1">7591_t:CDS:1</fullName>
    </submittedName>
</protein>
<keyword evidence="2" id="KW-1185">Reference proteome</keyword>
<feature type="non-terminal residue" evidence="1">
    <location>
        <position position="67"/>
    </location>
</feature>
<accession>A0ACA9SKB9</accession>
<sequence length="67" mass="7848">ATNISTNNDLATDIKTDFIAHNEKNNKDEKEFTLVTSRKGKYKTRPRKEATFYLLELTKQTRRTTLK</sequence>
<comment type="caution">
    <text evidence="1">The sequence shown here is derived from an EMBL/GenBank/DDBJ whole genome shotgun (WGS) entry which is preliminary data.</text>
</comment>
<reference evidence="1" key="1">
    <citation type="submission" date="2021-06" db="EMBL/GenBank/DDBJ databases">
        <authorList>
            <person name="Kallberg Y."/>
            <person name="Tangrot J."/>
            <person name="Rosling A."/>
        </authorList>
    </citation>
    <scope>NUCLEOTIDE SEQUENCE</scope>
    <source>
        <strain evidence="1">MA461A</strain>
    </source>
</reference>
<name>A0ACA9SKB9_9GLOM</name>
<evidence type="ECO:0000313" key="2">
    <source>
        <dbReference type="Proteomes" id="UP000789920"/>
    </source>
</evidence>
<feature type="non-terminal residue" evidence="1">
    <location>
        <position position="1"/>
    </location>
</feature>
<dbReference type="EMBL" id="CAJVQC010128164">
    <property type="protein sequence ID" value="CAG8840892.1"/>
    <property type="molecule type" value="Genomic_DNA"/>
</dbReference>
<organism evidence="1 2">
    <name type="scientific">Racocetra persica</name>
    <dbReference type="NCBI Taxonomy" id="160502"/>
    <lineage>
        <taxon>Eukaryota</taxon>
        <taxon>Fungi</taxon>
        <taxon>Fungi incertae sedis</taxon>
        <taxon>Mucoromycota</taxon>
        <taxon>Glomeromycotina</taxon>
        <taxon>Glomeromycetes</taxon>
        <taxon>Diversisporales</taxon>
        <taxon>Gigasporaceae</taxon>
        <taxon>Racocetra</taxon>
    </lineage>
</organism>
<proteinExistence type="predicted"/>
<dbReference type="Proteomes" id="UP000789920">
    <property type="component" value="Unassembled WGS sequence"/>
</dbReference>
<gene>
    <name evidence="1" type="ORF">RPERSI_LOCUS31621</name>
</gene>
<evidence type="ECO:0000313" key="1">
    <source>
        <dbReference type="EMBL" id="CAG8840892.1"/>
    </source>
</evidence>